<dbReference type="InterPro" id="IPR018389">
    <property type="entry name" value="DctP_fam"/>
</dbReference>
<feature type="binding site" evidence="3">
    <location>
        <position position="217"/>
    </location>
    <ligand>
        <name>substrate</name>
    </ligand>
</feature>
<dbReference type="Gene3D" id="3.40.190.10">
    <property type="entry name" value="Periplasmic binding protein-like II"/>
    <property type="match status" value="1"/>
</dbReference>
<name>A0A3A8ACZ0_9HYPH</name>
<dbReference type="GO" id="GO:0055085">
    <property type="term" value="P:transmembrane transport"/>
    <property type="evidence" value="ECO:0007669"/>
    <property type="project" value="InterPro"/>
</dbReference>
<protein>
    <submittedName>
        <fullName evidence="5">Twin-arginine translocation signal domain-containing protein</fullName>
    </submittedName>
</protein>
<gene>
    <name evidence="5" type="ORF">DEM25_008585</name>
</gene>
<evidence type="ECO:0000313" key="5">
    <source>
        <dbReference type="EMBL" id="RKF07786.1"/>
    </source>
</evidence>
<dbReference type="NCBIfam" id="NF037995">
    <property type="entry name" value="TRAP_S1"/>
    <property type="match status" value="1"/>
</dbReference>
<dbReference type="EMBL" id="QFWV02000004">
    <property type="protein sequence ID" value="RKF07786.1"/>
    <property type="molecule type" value="Genomic_DNA"/>
</dbReference>
<evidence type="ECO:0000313" key="6">
    <source>
        <dbReference type="Proteomes" id="UP000246132"/>
    </source>
</evidence>
<dbReference type="PANTHER" id="PTHR33376">
    <property type="match status" value="1"/>
</dbReference>
<organism evidence="5 6">
    <name type="scientific">Oceaniradius stylonematis</name>
    <dbReference type="NCBI Taxonomy" id="2184161"/>
    <lineage>
        <taxon>Bacteria</taxon>
        <taxon>Pseudomonadati</taxon>
        <taxon>Pseudomonadota</taxon>
        <taxon>Alphaproteobacteria</taxon>
        <taxon>Hyphomicrobiales</taxon>
        <taxon>Ahrensiaceae</taxon>
        <taxon>Oceaniradius</taxon>
    </lineage>
</organism>
<dbReference type="Pfam" id="PF03480">
    <property type="entry name" value="DctP"/>
    <property type="match status" value="1"/>
</dbReference>
<dbReference type="PROSITE" id="PS51318">
    <property type="entry name" value="TAT"/>
    <property type="match status" value="1"/>
</dbReference>
<dbReference type="PANTHER" id="PTHR33376:SF5">
    <property type="entry name" value="EXTRACYTOPLASMIC SOLUTE RECEPTOR PROTEIN"/>
    <property type="match status" value="1"/>
</dbReference>
<feature type="binding site" evidence="2">
    <location>
        <position position="180"/>
    </location>
    <ligand>
        <name>substrate</name>
    </ligand>
</feature>
<comment type="caution">
    <text evidence="5">The sequence shown here is derived from an EMBL/GenBank/DDBJ whole genome shotgun (WGS) entry which is preliminary data.</text>
</comment>
<evidence type="ECO:0000256" key="3">
    <source>
        <dbReference type="PIRSR" id="PIRSR039026-2"/>
    </source>
</evidence>
<proteinExistence type="predicted"/>
<feature type="binding site" evidence="2">
    <location>
        <position position="159"/>
    </location>
    <ligand>
        <name>substrate</name>
    </ligand>
</feature>
<reference evidence="5 6" key="1">
    <citation type="journal article" date="2018" name="Int. J. Syst. Bacteriol.">
        <title>Oceaniradius stylonemae gen. nov., sp. nov., isolated from a red alga, Stylonema cornu-cervi.</title>
        <authorList>
            <person name="Jeong S."/>
        </authorList>
    </citation>
    <scope>NUCLEOTIDE SEQUENCE [LARGE SCALE GENOMIC DNA]</scope>
    <source>
        <strain evidence="5 6">StC1</strain>
    </source>
</reference>
<dbReference type="GO" id="GO:0046872">
    <property type="term" value="F:metal ion binding"/>
    <property type="evidence" value="ECO:0007669"/>
    <property type="project" value="UniProtKB-KW"/>
</dbReference>
<dbReference type="InterPro" id="IPR019546">
    <property type="entry name" value="TAT_signal_bac_arc"/>
</dbReference>
<dbReference type="AlphaFoldDB" id="A0A3A8ACZ0"/>
<feature type="binding site" evidence="3">
    <location>
        <position position="218"/>
    </location>
    <ligand>
        <name>Na(+)</name>
        <dbReference type="ChEBI" id="CHEBI:29101"/>
    </ligand>
</feature>
<feature type="chain" id="PRO_5018783900" evidence="4">
    <location>
        <begin position="30"/>
        <end position="368"/>
    </location>
</feature>
<evidence type="ECO:0000256" key="2">
    <source>
        <dbReference type="PIRSR" id="PIRSR039026-1"/>
    </source>
</evidence>
<sequence>MDRRSFIKKAGVAGAGAAAATTLAAPAIAQEMPSITWRCSSGFPKALDTIYGAAEVFSDAVSEMTDGKFNIQVFAAGEIVGALEGAAAVTAGTIECAHTASYYFWGQDPTFAFGTGVPFGLNQRMTNAWLYEGGGLELLNEFYATQNMIAFPAGNTGAQMGGWFRNEINTLEDMQGLKFRIGGFGGRIIERIGVVPQGLPGGDIYPALERGTIDAAEFVGPYDDAKLGFNKVAQYYYYPGWWEGGVALLNMINLDAWNALPDTYKGIVKNASAMANSVMMARYDTLNPQVLKELAASGTQLRPYSQEILEACFEAANETYAEIAAENEMFKKVHDSYMGYRKDAYLWMQLSEYNFDTFLMLQQRAGRL</sequence>
<dbReference type="InterPro" id="IPR026289">
    <property type="entry name" value="SBP_TakP-like"/>
</dbReference>
<accession>A0A3A8ACZ0</accession>
<dbReference type="NCBIfam" id="TIGR01409">
    <property type="entry name" value="TAT_signal_seq"/>
    <property type="match status" value="1"/>
</dbReference>
<keyword evidence="3" id="KW-0479">Metal-binding</keyword>
<evidence type="ECO:0000256" key="4">
    <source>
        <dbReference type="SAM" id="SignalP"/>
    </source>
</evidence>
<dbReference type="InterPro" id="IPR006311">
    <property type="entry name" value="TAT_signal"/>
</dbReference>
<keyword evidence="6" id="KW-1185">Reference proteome</keyword>
<dbReference type="Proteomes" id="UP000246132">
    <property type="component" value="Unassembled WGS sequence"/>
</dbReference>
<keyword evidence="1 4" id="KW-0732">Signal</keyword>
<dbReference type="InterPro" id="IPR038404">
    <property type="entry name" value="TRAP_DctP_sf"/>
</dbReference>
<dbReference type="OrthoDB" id="9780733at2"/>
<dbReference type="RefSeq" id="WP_109768568.1">
    <property type="nucleotide sequence ID" value="NZ_CP159474.1"/>
</dbReference>
<dbReference type="PIRSF" id="PIRSF039026">
    <property type="entry name" value="SiaP"/>
    <property type="match status" value="1"/>
</dbReference>
<dbReference type="GO" id="GO:0031317">
    <property type="term" value="C:tripartite ATP-independent periplasmic transporter complex"/>
    <property type="evidence" value="ECO:0007669"/>
    <property type="project" value="InterPro"/>
</dbReference>
<feature type="binding site" evidence="3">
    <location>
        <position position="243"/>
    </location>
    <ligand>
        <name>substrate</name>
    </ligand>
</feature>
<feature type="signal peptide" evidence="4">
    <location>
        <begin position="1"/>
        <end position="29"/>
    </location>
</feature>
<dbReference type="Gene3D" id="3.40.190.170">
    <property type="entry name" value="Bacterial extracellular solute-binding protein, family 7"/>
    <property type="match status" value="1"/>
</dbReference>
<evidence type="ECO:0000256" key="1">
    <source>
        <dbReference type="ARBA" id="ARBA00022729"/>
    </source>
</evidence>